<dbReference type="AlphaFoldDB" id="A0A249K881"/>
<dbReference type="Proteomes" id="UP000217171">
    <property type="component" value="Chromosome"/>
</dbReference>
<protein>
    <submittedName>
        <fullName evidence="1">Sm-like protein</fullName>
    </submittedName>
</protein>
<sequence>MQPSAAQVGERVSIRLHDPAGGYRDLLGILVSENTVKKKDGTLITFDPSKIAVWKIVPNK</sequence>
<dbReference type="KEGG" id="nhi:B1s21160_01130"/>
<reference evidence="1 2" key="1">
    <citation type="submission" date="2016-07" db="EMBL/GenBank/DDBJ databases">
        <title>High microdiversification within the ubiquitous acI lineage of Actinobacteria.</title>
        <authorList>
            <person name="Neuenschwander S.M."/>
            <person name="Salcher M."/>
            <person name="Ghai R."/>
            <person name="Pernthaler J."/>
        </authorList>
    </citation>
    <scope>NUCLEOTIDE SEQUENCE [LARGE SCALE GENOMIC DNA]</scope>
    <source>
        <strain evidence="1">MMS-21-160</strain>
    </source>
</reference>
<evidence type="ECO:0000313" key="1">
    <source>
        <dbReference type="EMBL" id="ASY12972.1"/>
    </source>
</evidence>
<gene>
    <name evidence="1" type="ORF">B1s21160_01130</name>
</gene>
<dbReference type="OrthoDB" id="9775595at2"/>
<evidence type="ECO:0000313" key="2">
    <source>
        <dbReference type="Proteomes" id="UP000217171"/>
    </source>
</evidence>
<dbReference type="RefSeq" id="WP_041887320.1">
    <property type="nucleotide sequence ID" value="NZ_CP016771.1"/>
</dbReference>
<organism evidence="1 2">
    <name type="scientific">Candidatus Nanopelagicus hibericus</name>
    <dbReference type="NCBI Taxonomy" id="1884915"/>
    <lineage>
        <taxon>Bacteria</taxon>
        <taxon>Bacillati</taxon>
        <taxon>Actinomycetota</taxon>
        <taxon>Actinomycetes</taxon>
        <taxon>Candidatus Nanopelagicales</taxon>
        <taxon>Candidatus Nanopelagicaceae</taxon>
        <taxon>Candidatus Nanopelagicus</taxon>
    </lineage>
</organism>
<keyword evidence="2" id="KW-1185">Reference proteome</keyword>
<accession>A0A249K881</accession>
<proteinExistence type="predicted"/>
<name>A0A249K881_9ACTN</name>
<dbReference type="EMBL" id="CP016771">
    <property type="protein sequence ID" value="ASY12972.1"/>
    <property type="molecule type" value="Genomic_DNA"/>
</dbReference>